<dbReference type="CDD" id="cd03057">
    <property type="entry name" value="GST_N_Beta"/>
    <property type="match status" value="1"/>
</dbReference>
<keyword evidence="3" id="KW-0808">Transferase</keyword>
<dbReference type="SUPFAM" id="SSF52833">
    <property type="entry name" value="Thioredoxin-like"/>
    <property type="match status" value="1"/>
</dbReference>
<dbReference type="AlphaFoldDB" id="A0A327YE93"/>
<dbReference type="PANTHER" id="PTHR44051:SF8">
    <property type="entry name" value="GLUTATHIONE S-TRANSFERASE GSTA"/>
    <property type="match status" value="1"/>
</dbReference>
<feature type="domain" description="GST N-terminal" evidence="1">
    <location>
        <begin position="1"/>
        <end position="82"/>
    </location>
</feature>
<evidence type="ECO:0000313" key="4">
    <source>
        <dbReference type="Proteomes" id="UP000249165"/>
    </source>
</evidence>
<reference evidence="3 4" key="1">
    <citation type="submission" date="2018-06" db="EMBL/GenBank/DDBJ databases">
        <title>Genomic Encyclopedia of Archaeal and Bacterial Type Strains, Phase II (KMG-II): from individual species to whole genera.</title>
        <authorList>
            <person name="Goeker M."/>
        </authorList>
    </citation>
    <scope>NUCLEOTIDE SEQUENCE [LARGE SCALE GENOMIC DNA]</scope>
    <source>
        <strain evidence="3 4">DSM 22011</strain>
    </source>
</reference>
<gene>
    <name evidence="3" type="ORF">ATI53_10127</name>
</gene>
<dbReference type="GO" id="GO:0016740">
    <property type="term" value="F:transferase activity"/>
    <property type="evidence" value="ECO:0007669"/>
    <property type="project" value="UniProtKB-KW"/>
</dbReference>
<dbReference type="EMBL" id="QLMG01000012">
    <property type="protein sequence ID" value="RAK18502.1"/>
    <property type="molecule type" value="Genomic_DNA"/>
</dbReference>
<keyword evidence="4" id="KW-1185">Reference proteome</keyword>
<dbReference type="Gene3D" id="3.40.30.10">
    <property type="entry name" value="Glutaredoxin"/>
    <property type="match status" value="1"/>
</dbReference>
<evidence type="ECO:0000313" key="3">
    <source>
        <dbReference type="EMBL" id="RAK18502.1"/>
    </source>
</evidence>
<dbReference type="InterPro" id="IPR004045">
    <property type="entry name" value="Glutathione_S-Trfase_N"/>
</dbReference>
<protein>
    <submittedName>
        <fullName evidence="3">Glutathione S-transferase</fullName>
    </submittedName>
</protein>
<dbReference type="PROSITE" id="PS50404">
    <property type="entry name" value="GST_NTER"/>
    <property type="match status" value="1"/>
</dbReference>
<comment type="caution">
    <text evidence="3">The sequence shown here is derived from an EMBL/GenBank/DDBJ whole genome shotgun (WGS) entry which is preliminary data.</text>
</comment>
<name>A0A327YE93_9RHOB</name>
<dbReference type="SUPFAM" id="SSF47616">
    <property type="entry name" value="GST C-terminal domain-like"/>
    <property type="match status" value="1"/>
</dbReference>
<dbReference type="SFLD" id="SFLDG01150">
    <property type="entry name" value="Main.1:_Beta-like"/>
    <property type="match status" value="1"/>
</dbReference>
<dbReference type="CDD" id="cd03188">
    <property type="entry name" value="GST_C_Beta"/>
    <property type="match status" value="1"/>
</dbReference>
<dbReference type="Pfam" id="PF13409">
    <property type="entry name" value="GST_N_2"/>
    <property type="match status" value="1"/>
</dbReference>
<dbReference type="RefSeq" id="WP_111550193.1">
    <property type="nucleotide sequence ID" value="NZ_LIQE01000052.1"/>
</dbReference>
<dbReference type="OrthoDB" id="7583243at2"/>
<evidence type="ECO:0000259" key="2">
    <source>
        <dbReference type="PROSITE" id="PS50405"/>
    </source>
</evidence>
<evidence type="ECO:0000259" key="1">
    <source>
        <dbReference type="PROSITE" id="PS50404"/>
    </source>
</evidence>
<dbReference type="PANTHER" id="PTHR44051">
    <property type="entry name" value="GLUTATHIONE S-TRANSFERASE-RELATED"/>
    <property type="match status" value="1"/>
</dbReference>
<dbReference type="InterPro" id="IPR010987">
    <property type="entry name" value="Glutathione-S-Trfase_C-like"/>
</dbReference>
<dbReference type="InterPro" id="IPR036282">
    <property type="entry name" value="Glutathione-S-Trfase_C_sf"/>
</dbReference>
<dbReference type="SFLD" id="SFLDG00358">
    <property type="entry name" value="Main_(cytGST)"/>
    <property type="match status" value="1"/>
</dbReference>
<dbReference type="Gene3D" id="1.20.1050.10">
    <property type="match status" value="1"/>
</dbReference>
<feature type="domain" description="GST C-terminal" evidence="2">
    <location>
        <begin position="87"/>
        <end position="202"/>
    </location>
</feature>
<dbReference type="Pfam" id="PF00043">
    <property type="entry name" value="GST_C"/>
    <property type="match status" value="1"/>
</dbReference>
<dbReference type="Proteomes" id="UP000249165">
    <property type="component" value="Unassembled WGS sequence"/>
</dbReference>
<dbReference type="InterPro" id="IPR040079">
    <property type="entry name" value="Glutathione_S-Trfase"/>
</dbReference>
<dbReference type="InterPro" id="IPR036249">
    <property type="entry name" value="Thioredoxin-like_sf"/>
</dbReference>
<dbReference type="InterPro" id="IPR004046">
    <property type="entry name" value="GST_C"/>
</dbReference>
<dbReference type="PROSITE" id="PS50405">
    <property type="entry name" value="GST_CTER"/>
    <property type="match status" value="1"/>
</dbReference>
<proteinExistence type="predicted"/>
<organism evidence="3 4">
    <name type="scientific">Salipiger aestuarii</name>
    <dbReference type="NCBI Taxonomy" id="568098"/>
    <lineage>
        <taxon>Bacteria</taxon>
        <taxon>Pseudomonadati</taxon>
        <taxon>Pseudomonadota</taxon>
        <taxon>Alphaproteobacteria</taxon>
        <taxon>Rhodobacterales</taxon>
        <taxon>Roseobacteraceae</taxon>
        <taxon>Salipiger</taxon>
    </lineage>
</organism>
<dbReference type="SFLD" id="SFLDS00019">
    <property type="entry name" value="Glutathione_Transferase_(cytos"/>
    <property type="match status" value="1"/>
</dbReference>
<accession>A0A327YE93</accession>
<sequence>MKLYYIPGACSMAAHIVALETGIPLSFHKVDMSEKGKFVDGEDYANISPTSLVPTLILDDGTKLTEAAVIMQYLAAQVPEKNLAPDEGMLHWRLLEVLNFLSTEVHKNFTPLFNPSLQADARQLFEDLLKKRLSYLAENMIGQSGYLVGDDYTIADAYLFTLLGWAQFQKIDLGFAPALGEYAGRIGSRPAVIQALKDEGLA</sequence>